<gene>
    <name evidence="1" type="ORF">CW682_08260</name>
</gene>
<evidence type="ECO:0000313" key="2">
    <source>
        <dbReference type="Proteomes" id="UP000233606"/>
    </source>
</evidence>
<reference evidence="1" key="1">
    <citation type="submission" date="2017-12" db="EMBL/GenBank/DDBJ databases">
        <title>Genomics of Macrococcus caseolyticus.</title>
        <authorList>
            <person name="MacFadyen A.C."/>
            <person name="Paterson G.K."/>
        </authorList>
    </citation>
    <scope>NUCLEOTIDE SEQUENCE</scope>
    <source>
        <strain evidence="1">5459_5_49</strain>
    </source>
</reference>
<protein>
    <submittedName>
        <fullName evidence="1">Uncharacterized protein</fullName>
    </submittedName>
</protein>
<organism evidence="1 2">
    <name type="scientific">Macrococcoides caseolyticum</name>
    <dbReference type="NCBI Taxonomy" id="69966"/>
    <lineage>
        <taxon>Bacteria</taxon>
        <taxon>Bacillati</taxon>
        <taxon>Bacillota</taxon>
        <taxon>Bacilli</taxon>
        <taxon>Bacillales</taxon>
        <taxon>Staphylococcaceae</taxon>
        <taxon>Macrococcoides</taxon>
    </lineage>
</organism>
<proteinExistence type="predicted"/>
<sequence length="665" mass="77767">MEVMWSKSNGEIVNREYDKKNYLKSESQIIEDIKKVFTSNYHEVKIIIDDTFSTNTSKSISDIFKIYVNDKKYIALIRQTTPGGREKLKNEHRIQPETSKINYIISQKDNGYIPLILGIYYFDEEYLLCAWEATSSKGLSTISKQIKANSISEGYKIGFTQQVSKSEYKCVFKREFIYFYLNNLDWIHKNEVSYLNTLNEDEFETEDEDLQEKFIKYLMDINITSFLQYVSAINSIPKRINDYYPEKIDSPFHDPNLLMNNESKNLIISNIDKKYNSLLAARNNGEKVSTFDINKIKTAIGHFINFMTQNNVNDENLELTNDIKMPRQLIFFGAPGTGKSYKLNLLAEKYFKNRSSRVTFHPNYSYGNFVGSFKPFPKRFIDANGDYLKDEFGNIKETIVYDFIPGTLTNILIEAYRNPHENFLLIIEEINRANVSSVFGDLFQLLDRNVYGESEYKINVSKDLQNFLQMANDKEAFHPSIFEKIGEGFNFLTLPNNLYIWATMNSADQGVMPLDTAFKRRWNFEYLGIDEAVDKNKEKFDKYYFKINENEMVKWNDFRMEVNIRLSKLNIPEDKLIGPYFISKSTLESGDIDYLTETIKTKVLMYLYEDAAKAFKNTLFAEGKHYTYSDLCKNFDENALSIFKEKISVQTYKTDAQNKNFSENV</sequence>
<keyword evidence="2" id="KW-1185">Reference proteome</keyword>
<evidence type="ECO:0000313" key="1">
    <source>
        <dbReference type="EMBL" id="PKE56219.1"/>
    </source>
</evidence>
<name>A0ACC9MRG1_9STAP</name>
<comment type="caution">
    <text evidence="1">The sequence shown here is derived from an EMBL/GenBank/DDBJ whole genome shotgun (WGS) entry which is preliminary data.</text>
</comment>
<accession>A0ACC9MRG1</accession>
<dbReference type="EMBL" id="PIWU01000010">
    <property type="protein sequence ID" value="PKE56219.1"/>
    <property type="molecule type" value="Genomic_DNA"/>
</dbReference>
<dbReference type="Proteomes" id="UP000233606">
    <property type="component" value="Unassembled WGS sequence"/>
</dbReference>